<dbReference type="SUPFAM" id="SSF53098">
    <property type="entry name" value="Ribonuclease H-like"/>
    <property type="match status" value="1"/>
</dbReference>
<evidence type="ECO:0000313" key="3">
    <source>
        <dbReference type="Proteomes" id="UP000504610"/>
    </source>
</evidence>
<protein>
    <submittedName>
        <fullName evidence="4 5">Uncharacterized protein LOC108862028 isoform X1</fullName>
    </submittedName>
</protein>
<reference evidence="3" key="1">
    <citation type="journal article" date="2019" name="Database">
        <title>The radish genome database (RadishGD): an integrated information resource for radish genomics.</title>
        <authorList>
            <person name="Yu H.J."/>
            <person name="Baek S."/>
            <person name="Lee Y.J."/>
            <person name="Cho A."/>
            <person name="Mun J.H."/>
        </authorList>
    </citation>
    <scope>NUCLEOTIDE SEQUENCE [LARGE SCALE GENOMIC DNA]</scope>
    <source>
        <strain evidence="3">cv. WK10039</strain>
    </source>
</reference>
<dbReference type="RefSeq" id="XP_018491546.2">
    <property type="nucleotide sequence ID" value="XM_018636044.2"/>
</dbReference>
<feature type="domain" description="DUF659" evidence="2">
    <location>
        <begin position="162"/>
        <end position="314"/>
    </location>
</feature>
<reference evidence="4 5" key="2">
    <citation type="submission" date="2025-04" db="UniProtKB">
        <authorList>
            <consortium name="RefSeq"/>
        </authorList>
    </citation>
    <scope>IDENTIFICATION</scope>
    <source>
        <tissue evidence="4 5">Leaf</tissue>
    </source>
</reference>
<name>A0A6J0P4F8_RAPSA</name>
<proteinExistence type="predicted"/>
<evidence type="ECO:0000256" key="1">
    <source>
        <dbReference type="SAM" id="MobiDB-lite"/>
    </source>
</evidence>
<dbReference type="Pfam" id="PF04937">
    <property type="entry name" value="DUF659"/>
    <property type="match status" value="1"/>
</dbReference>
<evidence type="ECO:0000313" key="7">
    <source>
        <dbReference type="RefSeq" id="XP_018491546.2"/>
    </source>
</evidence>
<gene>
    <name evidence="4 5 6 7 8 9" type="primary">LOC108862028</name>
</gene>
<organism evidence="3 6">
    <name type="scientific">Raphanus sativus</name>
    <name type="common">Radish</name>
    <name type="synonym">Raphanus raphanistrum var. sativus</name>
    <dbReference type="NCBI Taxonomy" id="3726"/>
    <lineage>
        <taxon>Eukaryota</taxon>
        <taxon>Viridiplantae</taxon>
        <taxon>Streptophyta</taxon>
        <taxon>Embryophyta</taxon>
        <taxon>Tracheophyta</taxon>
        <taxon>Spermatophyta</taxon>
        <taxon>Magnoliopsida</taxon>
        <taxon>eudicotyledons</taxon>
        <taxon>Gunneridae</taxon>
        <taxon>Pentapetalae</taxon>
        <taxon>rosids</taxon>
        <taxon>malvids</taxon>
        <taxon>Brassicales</taxon>
        <taxon>Brassicaceae</taxon>
        <taxon>Brassiceae</taxon>
        <taxon>Raphanus</taxon>
    </lineage>
</organism>
<dbReference type="InterPro" id="IPR007021">
    <property type="entry name" value="DUF659"/>
</dbReference>
<dbReference type="OrthoDB" id="1741262at2759"/>
<dbReference type="RefSeq" id="XP_018491543.2">
    <property type="nucleotide sequence ID" value="XM_018636041.2"/>
</dbReference>
<keyword evidence="3" id="KW-1185">Reference proteome</keyword>
<evidence type="ECO:0000313" key="5">
    <source>
        <dbReference type="RefSeq" id="XP_018491543.2"/>
    </source>
</evidence>
<dbReference type="InterPro" id="IPR012337">
    <property type="entry name" value="RNaseH-like_sf"/>
</dbReference>
<dbReference type="RefSeq" id="XP_018491542.2">
    <property type="nucleotide sequence ID" value="XM_018636040.2"/>
</dbReference>
<dbReference type="GeneID" id="108862028"/>
<accession>A0A6J0P4F8</accession>
<dbReference type="PANTHER" id="PTHR32166">
    <property type="entry name" value="OSJNBA0013A04.12 PROTEIN"/>
    <property type="match status" value="1"/>
</dbReference>
<evidence type="ECO:0000313" key="4">
    <source>
        <dbReference type="RefSeq" id="XP_018491542.2"/>
    </source>
</evidence>
<dbReference type="PANTHER" id="PTHR32166:SF63">
    <property type="entry name" value="HAT TRANSPOSON SUPERFAMILY PROTEIN"/>
    <property type="match status" value="1"/>
</dbReference>
<dbReference type="RefSeq" id="XP_056841903.1">
    <property type="nucleotide sequence ID" value="XM_056985923.1"/>
</dbReference>
<dbReference type="Proteomes" id="UP000504610">
    <property type="component" value="Chromosome 5"/>
</dbReference>
<evidence type="ECO:0000313" key="9">
    <source>
        <dbReference type="RefSeq" id="XP_056841903.1"/>
    </source>
</evidence>
<dbReference type="RefSeq" id="XP_018491545.2">
    <property type="nucleotide sequence ID" value="XM_018636043.2"/>
</dbReference>
<feature type="region of interest" description="Disordered" evidence="1">
    <location>
        <begin position="82"/>
        <end position="102"/>
    </location>
</feature>
<evidence type="ECO:0000313" key="8">
    <source>
        <dbReference type="RefSeq" id="XP_056841902.1"/>
    </source>
</evidence>
<evidence type="ECO:0000313" key="6">
    <source>
        <dbReference type="RefSeq" id="XP_018491545.2"/>
    </source>
</evidence>
<dbReference type="RefSeq" id="XP_056841902.1">
    <property type="nucleotide sequence ID" value="XM_056985922.1"/>
</dbReference>
<dbReference type="AlphaFoldDB" id="A0A6J0P4F8"/>
<sequence length="608" mass="68714">MDIHDHGVWVDENEKRVQCKYCEKEMSGFNRLKLHLGGTSRRMTPCTQVTSTVREAFRDDVVTKEEPGLTPAAPKTKRVGEVQMGNNDHHKRGRREEDPYVEEEEPSKEFLLSNKVQKCIGRFFYEHCFDDFSTVDSLRFREMIDATSLVGGGDGEMQLKIPDSHDLNGRMLQETLKEVKDHVKKIKDSWADTGCSILLDAWVDQKGHDLVTFVADCPAGPVYLNSFHVSDMKKDVTALTSLVDRLVEDVGVHNVVQIIACSTSGWVGELGKSFKSNNLNVFWSVSVSHCLELMLVEIGKMDWFGDVLDKVNSITEFINNNPLVWERFSHGTVSSSEFEFEFVRPYLTAEKILKAKKNLAAMVAFASPELNKEEGITVCKLVKDSSFWECVERLVKSTSPLIRSLHLFLTASSQHVGYVYDTMDGIKESIAEELNNEELCYKPLWDVVDDVWNNHLHSPLHVAGYFLNPAAFYSTDFQNDTEVTTDFVSAVGCLVQECRVVAKIGGQLKMYRLGKGCFNEASQADQITGIAPVEWWTQKASEHPELQSFAIKVLSQTCEGASRYNLKRNVAEKLLLTKGVSPCEKQHLEELAFVHYNLHLQSCKAKLM</sequence>
<evidence type="ECO:0000259" key="2">
    <source>
        <dbReference type="Pfam" id="PF04937"/>
    </source>
</evidence>
<dbReference type="KEGG" id="rsz:108862028"/>